<dbReference type="GO" id="GO:0000930">
    <property type="term" value="C:gamma-tubulin complex"/>
    <property type="evidence" value="ECO:0007669"/>
    <property type="project" value="TreeGrafter"/>
</dbReference>
<dbReference type="InterPro" id="IPR007259">
    <property type="entry name" value="GCP"/>
</dbReference>
<gene>
    <name evidence="7" type="ORF">K431DRAFT_348306</name>
</gene>
<dbReference type="GO" id="GO:0051225">
    <property type="term" value="P:spindle assembly"/>
    <property type="evidence" value="ECO:0007669"/>
    <property type="project" value="TreeGrafter"/>
</dbReference>
<comment type="subcellular location">
    <subcellularLocation>
        <location evidence="4">Cytoplasm</location>
        <location evidence="4">Cytoskeleton</location>
        <location evidence="4">Microtubule organizing center</location>
    </subcellularLocation>
</comment>
<dbReference type="Pfam" id="PF14609">
    <property type="entry name" value="GCP5-Mod21_N"/>
    <property type="match status" value="1"/>
</dbReference>
<dbReference type="CDD" id="cd22572">
    <property type="entry name" value="GCP5_NTD"/>
    <property type="match status" value="1"/>
</dbReference>
<protein>
    <recommendedName>
        <fullName evidence="4">Spindle pole body component</fullName>
    </recommendedName>
</protein>
<evidence type="ECO:0000259" key="5">
    <source>
        <dbReference type="Pfam" id="PF14609"/>
    </source>
</evidence>
<keyword evidence="2 4" id="KW-0493">Microtubule</keyword>
<dbReference type="EMBL" id="MU003817">
    <property type="protein sequence ID" value="KAF2718980.1"/>
    <property type="molecule type" value="Genomic_DNA"/>
</dbReference>
<keyword evidence="8" id="KW-1185">Reference proteome</keyword>
<dbReference type="Proteomes" id="UP000799441">
    <property type="component" value="Unassembled WGS sequence"/>
</dbReference>
<dbReference type="GO" id="GO:0000922">
    <property type="term" value="C:spindle pole"/>
    <property type="evidence" value="ECO:0007669"/>
    <property type="project" value="InterPro"/>
</dbReference>
<accession>A0A9P4UNG4</accession>
<dbReference type="GO" id="GO:0051011">
    <property type="term" value="F:microtubule minus-end binding"/>
    <property type="evidence" value="ECO:0007669"/>
    <property type="project" value="TreeGrafter"/>
</dbReference>
<reference evidence="7" key="1">
    <citation type="journal article" date="2020" name="Stud. Mycol.">
        <title>101 Dothideomycetes genomes: a test case for predicting lifestyles and emergence of pathogens.</title>
        <authorList>
            <person name="Haridas S."/>
            <person name="Albert R."/>
            <person name="Binder M."/>
            <person name="Bloem J."/>
            <person name="Labutti K."/>
            <person name="Salamov A."/>
            <person name="Andreopoulos B."/>
            <person name="Baker S."/>
            <person name="Barry K."/>
            <person name="Bills G."/>
            <person name="Bluhm B."/>
            <person name="Cannon C."/>
            <person name="Castanera R."/>
            <person name="Culley D."/>
            <person name="Daum C."/>
            <person name="Ezra D."/>
            <person name="Gonzalez J."/>
            <person name="Henrissat B."/>
            <person name="Kuo A."/>
            <person name="Liang C."/>
            <person name="Lipzen A."/>
            <person name="Lutzoni F."/>
            <person name="Magnuson J."/>
            <person name="Mondo S."/>
            <person name="Nolan M."/>
            <person name="Ohm R."/>
            <person name="Pangilinan J."/>
            <person name="Park H.-J."/>
            <person name="Ramirez L."/>
            <person name="Alfaro M."/>
            <person name="Sun H."/>
            <person name="Tritt A."/>
            <person name="Yoshinaga Y."/>
            <person name="Zwiers L.-H."/>
            <person name="Turgeon B."/>
            <person name="Goodwin S."/>
            <person name="Spatafora J."/>
            <person name="Crous P."/>
            <person name="Grigoriev I."/>
        </authorList>
    </citation>
    <scope>NUCLEOTIDE SEQUENCE</scope>
    <source>
        <strain evidence="7">CBS 116435</strain>
    </source>
</reference>
<feature type="domain" description="Gamma tubulin complex component protein N-terminal" evidence="6">
    <location>
        <begin position="225"/>
        <end position="535"/>
    </location>
</feature>
<evidence type="ECO:0000259" key="6">
    <source>
        <dbReference type="Pfam" id="PF17681"/>
    </source>
</evidence>
<dbReference type="GO" id="GO:0007020">
    <property type="term" value="P:microtubule nucleation"/>
    <property type="evidence" value="ECO:0007669"/>
    <property type="project" value="InterPro"/>
</dbReference>
<evidence type="ECO:0000256" key="3">
    <source>
        <dbReference type="ARBA" id="ARBA00023212"/>
    </source>
</evidence>
<dbReference type="GO" id="GO:0005874">
    <property type="term" value="C:microtubule"/>
    <property type="evidence" value="ECO:0007669"/>
    <property type="project" value="UniProtKB-KW"/>
</dbReference>
<dbReference type="PANTHER" id="PTHR19302">
    <property type="entry name" value="GAMMA TUBULIN COMPLEX PROTEIN"/>
    <property type="match status" value="1"/>
</dbReference>
<dbReference type="GO" id="GO:0000278">
    <property type="term" value="P:mitotic cell cycle"/>
    <property type="evidence" value="ECO:0007669"/>
    <property type="project" value="TreeGrafter"/>
</dbReference>
<evidence type="ECO:0000256" key="1">
    <source>
        <dbReference type="ARBA" id="ARBA00022490"/>
    </source>
</evidence>
<name>A0A9P4UNG4_9PEZI</name>
<sequence>MAHSTRSQALTDGLISSVTGVGAENARFKHLRSIAARGLRNQPHARTNQFAVHATYEGLIEKFSILNRDDLAEALQSRWDEMPDRPSQTQPEILSLLLLLSDRPVEKTDVTALDKSHTQHHVAPSLTWQEIVEHDPLTDDDLWTDVQRGYHSSGAEEDPSEDHAVSNLSNSIQATDVEDNPEVLARSYLIRLDTESYDISEQYIHDLHKAQAADETVQLSELNMIRETFSMFQGLPSRLYRCSKGNNISIQENLVLTTATASTVIGQLQCCANVGSAIWSLRQWCQMAHGISHTHVRACQADIQDNLNLFDRDLAGLEYGLLELNVDKVVSILHIATNICILARPLQQLYVRVVRPATSSLTGGYTLLDKLYSTACEAQMHEDNPLFFLCAKLLTNATSVYLRSVATWIHSGSLEQINDSFFTEEANSKDWTLGRMWIERFQLKLTSAPSFLQPMVEQIFALGKSQAFLQELNGRSANSGLHDETSYDRAPFTTWARLKSELVDMPLFPFSEQFGQSLSDWLTTNTGQTNKSLRTQLVRQERVLEFPDMLGHVFHSSDGVQFQLFATALFRRLKGQQTGWYDDFFLTEMAQETLGTCKGVHAASISISVQARPDSANMTSFEMIQQISLHYAMPWPLQNITHEESPTVDAQVLCLLLQAYYAKSLLSQPIPDFRQRSSSSERSMTNTSVLKKCYLDILVTQPSCYVEN</sequence>
<keyword evidence="1 4" id="KW-0963">Cytoplasm</keyword>
<dbReference type="InterPro" id="IPR041470">
    <property type="entry name" value="GCP_N"/>
</dbReference>
<dbReference type="InterPro" id="IPR059169">
    <property type="entry name" value="GCP5_N_ext"/>
</dbReference>
<dbReference type="Pfam" id="PF17681">
    <property type="entry name" value="GCP_N_terminal"/>
    <property type="match status" value="1"/>
</dbReference>
<feature type="domain" description="Gamma-Tubulin ring complex non-core subunit mod21 N-terminal" evidence="5">
    <location>
        <begin position="65"/>
        <end position="146"/>
    </location>
</feature>
<organism evidence="7 8">
    <name type="scientific">Polychaeton citri CBS 116435</name>
    <dbReference type="NCBI Taxonomy" id="1314669"/>
    <lineage>
        <taxon>Eukaryota</taxon>
        <taxon>Fungi</taxon>
        <taxon>Dikarya</taxon>
        <taxon>Ascomycota</taxon>
        <taxon>Pezizomycotina</taxon>
        <taxon>Dothideomycetes</taxon>
        <taxon>Dothideomycetidae</taxon>
        <taxon>Capnodiales</taxon>
        <taxon>Capnodiaceae</taxon>
        <taxon>Polychaeton</taxon>
    </lineage>
</organism>
<dbReference type="GO" id="GO:0043015">
    <property type="term" value="F:gamma-tubulin binding"/>
    <property type="evidence" value="ECO:0007669"/>
    <property type="project" value="InterPro"/>
</dbReference>
<evidence type="ECO:0000313" key="7">
    <source>
        <dbReference type="EMBL" id="KAF2718980.1"/>
    </source>
</evidence>
<proteinExistence type="inferred from homology"/>
<dbReference type="GO" id="GO:0051321">
    <property type="term" value="P:meiotic cell cycle"/>
    <property type="evidence" value="ECO:0007669"/>
    <property type="project" value="TreeGrafter"/>
</dbReference>
<comment type="caution">
    <text evidence="7">The sequence shown here is derived from an EMBL/GenBank/DDBJ whole genome shotgun (WGS) entry which is preliminary data.</text>
</comment>
<evidence type="ECO:0000313" key="8">
    <source>
        <dbReference type="Proteomes" id="UP000799441"/>
    </source>
</evidence>
<dbReference type="GO" id="GO:0031122">
    <property type="term" value="P:cytoplasmic microtubule organization"/>
    <property type="evidence" value="ECO:0007669"/>
    <property type="project" value="TreeGrafter"/>
</dbReference>
<comment type="similarity">
    <text evidence="4">Belongs to the TUBGCP family.</text>
</comment>
<keyword evidence="3 4" id="KW-0206">Cytoskeleton</keyword>
<evidence type="ECO:0000256" key="4">
    <source>
        <dbReference type="RuleBase" id="RU363050"/>
    </source>
</evidence>
<dbReference type="AlphaFoldDB" id="A0A9P4UNG4"/>
<dbReference type="InterPro" id="IPR032797">
    <property type="entry name" value="Mod21_N"/>
</dbReference>
<dbReference type="OrthoDB" id="66546at2759"/>
<evidence type="ECO:0000256" key="2">
    <source>
        <dbReference type="ARBA" id="ARBA00022701"/>
    </source>
</evidence>
<dbReference type="PANTHER" id="PTHR19302:SF33">
    <property type="entry name" value="GAMMA-TUBULIN COMPLEX COMPONENT 5"/>
    <property type="match status" value="1"/>
</dbReference>